<feature type="compositionally biased region" description="Basic and acidic residues" evidence="1">
    <location>
        <begin position="173"/>
        <end position="184"/>
    </location>
</feature>
<keyword evidence="3" id="KW-1185">Reference proteome</keyword>
<evidence type="ECO:0000313" key="2">
    <source>
        <dbReference type="EMBL" id="CAK9113563.1"/>
    </source>
</evidence>
<evidence type="ECO:0000313" key="3">
    <source>
        <dbReference type="Proteomes" id="UP001642484"/>
    </source>
</evidence>
<organism evidence="2 3">
    <name type="scientific">Durusdinium trenchii</name>
    <dbReference type="NCBI Taxonomy" id="1381693"/>
    <lineage>
        <taxon>Eukaryota</taxon>
        <taxon>Sar</taxon>
        <taxon>Alveolata</taxon>
        <taxon>Dinophyceae</taxon>
        <taxon>Suessiales</taxon>
        <taxon>Symbiodiniaceae</taxon>
        <taxon>Durusdinium</taxon>
    </lineage>
</organism>
<evidence type="ECO:0000256" key="1">
    <source>
        <dbReference type="SAM" id="MobiDB-lite"/>
    </source>
</evidence>
<sequence>MKRTADELEKDVQNVGAEEAVNRKESTDSVGFWRCQIEAVYRRRNPHKLKNIQALVNITCRSSQQMLCGNWSNHTAECKALLEKHVGREAVLYAKVCKVCNGPGCFDETSSVDTLFQAYSCHVDLRSRPWKVLHKSSGMGTEQPTCLLADCPEFIEPAICFRNFTHLGRYETDVKPEEPGHEAPAETGSGVSVPSLFGIPSFDKKQDTNGKGQDESDEEEQRPEPEPPQKAEGECKTQ</sequence>
<name>A0ABP0SMC9_9DINO</name>
<feature type="compositionally biased region" description="Basic and acidic residues" evidence="1">
    <location>
        <begin position="202"/>
        <end position="214"/>
    </location>
</feature>
<feature type="region of interest" description="Disordered" evidence="1">
    <location>
        <begin position="173"/>
        <end position="238"/>
    </location>
</feature>
<comment type="caution">
    <text evidence="2">The sequence shown here is derived from an EMBL/GenBank/DDBJ whole genome shotgun (WGS) entry which is preliminary data.</text>
</comment>
<protein>
    <submittedName>
        <fullName evidence="2">Uncharacterized protein</fullName>
    </submittedName>
</protein>
<feature type="compositionally biased region" description="Basic and acidic residues" evidence="1">
    <location>
        <begin position="222"/>
        <end position="238"/>
    </location>
</feature>
<accession>A0ABP0SMC9</accession>
<gene>
    <name evidence="2" type="ORF">CCMP2556_LOCUS52546</name>
</gene>
<dbReference type="Proteomes" id="UP001642484">
    <property type="component" value="Unassembled WGS sequence"/>
</dbReference>
<reference evidence="2 3" key="1">
    <citation type="submission" date="2024-02" db="EMBL/GenBank/DDBJ databases">
        <authorList>
            <person name="Chen Y."/>
            <person name="Shah S."/>
            <person name="Dougan E. K."/>
            <person name="Thang M."/>
            <person name="Chan C."/>
        </authorList>
    </citation>
    <scope>NUCLEOTIDE SEQUENCE [LARGE SCALE GENOMIC DNA]</scope>
</reference>
<proteinExistence type="predicted"/>
<dbReference type="EMBL" id="CAXAMN010027883">
    <property type="protein sequence ID" value="CAK9113563.1"/>
    <property type="molecule type" value="Genomic_DNA"/>
</dbReference>